<sequence length="154" mass="18308">MDFGEVKSELSDKDLKDNEEALNKYKKYYLKVYKYYSEMDSIKSIQDIEIEQSRLKGQLQKNSNPIFALYISIMAVVFSTTINLTFDLSDITNYFIRMIMTLLFIVLLIFLVNKGILPIAIPYRNNIQFYTTALDVLEDMKNKILRERKYKKRR</sequence>
<protein>
    <submittedName>
        <fullName evidence="2">Uncharacterized protein</fullName>
    </submittedName>
</protein>
<evidence type="ECO:0000313" key="2">
    <source>
        <dbReference type="EMBL" id="SUY25661.1"/>
    </source>
</evidence>
<gene>
    <name evidence="2" type="ORF">NCTC13307_03021</name>
</gene>
<dbReference type="AlphaFoldDB" id="A0A346UT12"/>
<dbReference type="GeneID" id="66354688"/>
<keyword evidence="1" id="KW-0472">Membrane</keyword>
<name>A0A346UT12_CLODI</name>
<keyword evidence="1" id="KW-0812">Transmembrane</keyword>
<dbReference type="RefSeq" id="WP_011861514.1">
    <property type="nucleotide sequence ID" value="NZ_BINH01000197.1"/>
</dbReference>
<reference evidence="2" key="1">
    <citation type="submission" date="2018-06" db="EMBL/GenBank/DDBJ databases">
        <authorList>
            <consortium name="Pathogen Informatics"/>
            <person name="Doyle S."/>
        </authorList>
    </citation>
    <scope>NUCLEOTIDE SEQUENCE</scope>
    <source>
        <strain evidence="2">NCTC13307</strain>
    </source>
</reference>
<keyword evidence="1" id="KW-1133">Transmembrane helix</keyword>
<feature type="transmembrane region" description="Helical" evidence="1">
    <location>
        <begin position="94"/>
        <end position="112"/>
    </location>
</feature>
<feature type="transmembrane region" description="Helical" evidence="1">
    <location>
        <begin position="64"/>
        <end position="82"/>
    </location>
</feature>
<dbReference type="KEGG" id="pdf:CD630DERM_22950"/>
<dbReference type="EMBL" id="UFWD01000001">
    <property type="protein sequence ID" value="SUY25661.1"/>
    <property type="molecule type" value="Genomic_DNA"/>
</dbReference>
<evidence type="ECO:0000256" key="1">
    <source>
        <dbReference type="SAM" id="Phobius"/>
    </source>
</evidence>
<organism evidence="2">
    <name type="scientific">Clostridioides difficile</name>
    <name type="common">Peptoclostridium difficile</name>
    <dbReference type="NCBI Taxonomy" id="1496"/>
    <lineage>
        <taxon>Bacteria</taxon>
        <taxon>Bacillati</taxon>
        <taxon>Bacillota</taxon>
        <taxon>Clostridia</taxon>
        <taxon>Peptostreptococcales</taxon>
        <taxon>Peptostreptococcaceae</taxon>
        <taxon>Clostridioides</taxon>
    </lineage>
</organism>
<accession>A0A346UT12</accession>
<proteinExistence type="predicted"/>